<protein>
    <recommendedName>
        <fullName evidence="7">B9 domain-containing protein 1</fullName>
    </recommendedName>
</protein>
<evidence type="ECO:0000256" key="5">
    <source>
        <dbReference type="ARBA" id="ARBA00023273"/>
    </source>
</evidence>
<comment type="subcellular location">
    <subcellularLocation>
        <location evidence="1">Cytoplasm</location>
        <location evidence="1">Cytoskeleton</location>
        <location evidence="1">Cilium basal body</location>
    </subcellularLocation>
</comment>
<evidence type="ECO:0000313" key="10">
    <source>
        <dbReference type="Proteomes" id="UP001328107"/>
    </source>
</evidence>
<keyword evidence="2" id="KW-0963">Cytoplasm</keyword>
<feature type="compositionally biased region" description="Basic and acidic residues" evidence="8">
    <location>
        <begin position="251"/>
        <end position="261"/>
    </location>
</feature>
<dbReference type="AlphaFoldDB" id="A0AAN5C0H4"/>
<proteinExistence type="inferred from homology"/>
<keyword evidence="4" id="KW-0206">Cytoskeleton</keyword>
<reference evidence="10" key="1">
    <citation type="submission" date="2022-10" db="EMBL/GenBank/DDBJ databases">
        <title>Genome assembly of Pristionchus species.</title>
        <authorList>
            <person name="Yoshida K."/>
            <person name="Sommer R.J."/>
        </authorList>
    </citation>
    <scope>NUCLEOTIDE SEQUENCE [LARGE SCALE GENOMIC DNA]</scope>
    <source>
        <strain evidence="10">RS5460</strain>
    </source>
</reference>
<dbReference type="InterPro" id="IPR010796">
    <property type="entry name" value="C2_B9-type_dom"/>
</dbReference>
<evidence type="ECO:0000256" key="1">
    <source>
        <dbReference type="ARBA" id="ARBA00004120"/>
    </source>
</evidence>
<evidence type="ECO:0000256" key="4">
    <source>
        <dbReference type="ARBA" id="ARBA00023212"/>
    </source>
</evidence>
<dbReference type="Pfam" id="PF07162">
    <property type="entry name" value="B9-C2"/>
    <property type="match status" value="1"/>
</dbReference>
<dbReference type="PANTHER" id="PTHR12968:SF1">
    <property type="entry name" value="B9 DOMAIN-CONTAINING PROTEIN 1"/>
    <property type="match status" value="1"/>
</dbReference>
<accession>A0AAN5C0H4</accession>
<keyword evidence="5" id="KW-0966">Cell projection</keyword>
<dbReference type="GO" id="GO:0036038">
    <property type="term" value="C:MKS complex"/>
    <property type="evidence" value="ECO:0007669"/>
    <property type="project" value="TreeGrafter"/>
</dbReference>
<feature type="non-terminal residue" evidence="9">
    <location>
        <position position="300"/>
    </location>
</feature>
<name>A0AAN5C0H4_9BILA</name>
<evidence type="ECO:0000256" key="7">
    <source>
        <dbReference type="ARBA" id="ARBA00039274"/>
    </source>
</evidence>
<dbReference type="PROSITE" id="PS51381">
    <property type="entry name" value="C2_B9"/>
    <property type="match status" value="1"/>
</dbReference>
<comment type="similarity">
    <text evidence="6">Belongs to the B9D family.</text>
</comment>
<evidence type="ECO:0000313" key="9">
    <source>
        <dbReference type="EMBL" id="GMR32268.1"/>
    </source>
</evidence>
<evidence type="ECO:0000256" key="2">
    <source>
        <dbReference type="ARBA" id="ARBA00022490"/>
    </source>
</evidence>
<feature type="region of interest" description="Disordered" evidence="8">
    <location>
        <begin position="242"/>
        <end position="262"/>
    </location>
</feature>
<feature type="non-terminal residue" evidence="9">
    <location>
        <position position="1"/>
    </location>
</feature>
<sequence length="300" mass="33302">LVMTSSKPSSSNSSFIVVITGQVESGYFPSIPSLYIRSSYHSSSSFGWQKLAGEDALSTCCSIPNNGRFVVDLPLSATFKGSSPFRWPQLVFSCYGMDPFGHDVCRGYGACSIPTLPGSHTREVACFTPEASSTIQSMVGWVTGRRPEFVDPTIVAQEDGREVTRVRSQGILHVKINVMIRGTKQMGFDLFPASMQRISEFPLPDFQVQNRLDNDPQQPTQPVLNIEKARTLSNLVQKIFQSEIPEGPETSTKEERSKDNTKGSIGWPYLKFSRGLFSRRSQTSAARSRIQEVTHSCERV</sequence>
<evidence type="ECO:0000256" key="8">
    <source>
        <dbReference type="SAM" id="MobiDB-lite"/>
    </source>
</evidence>
<evidence type="ECO:0000256" key="3">
    <source>
        <dbReference type="ARBA" id="ARBA00022794"/>
    </source>
</evidence>
<comment type="caution">
    <text evidence="9">The sequence shown here is derived from an EMBL/GenBank/DDBJ whole genome shotgun (WGS) entry which is preliminary data.</text>
</comment>
<gene>
    <name evidence="9" type="ORF">PMAYCL1PPCAC_02463</name>
</gene>
<dbReference type="Proteomes" id="UP001328107">
    <property type="component" value="Unassembled WGS sequence"/>
</dbReference>
<dbReference type="PANTHER" id="PTHR12968">
    <property type="entry name" value="B9 DOMAIN-CONTAINING"/>
    <property type="match status" value="1"/>
</dbReference>
<keyword evidence="10" id="KW-1185">Reference proteome</keyword>
<keyword evidence="3" id="KW-0970">Cilium biogenesis/degradation</keyword>
<organism evidence="9 10">
    <name type="scientific">Pristionchus mayeri</name>
    <dbReference type="NCBI Taxonomy" id="1317129"/>
    <lineage>
        <taxon>Eukaryota</taxon>
        <taxon>Metazoa</taxon>
        <taxon>Ecdysozoa</taxon>
        <taxon>Nematoda</taxon>
        <taxon>Chromadorea</taxon>
        <taxon>Rhabditida</taxon>
        <taxon>Rhabditina</taxon>
        <taxon>Diplogasteromorpha</taxon>
        <taxon>Diplogasteroidea</taxon>
        <taxon>Neodiplogasteridae</taxon>
        <taxon>Pristionchus</taxon>
    </lineage>
</organism>
<evidence type="ECO:0000256" key="6">
    <source>
        <dbReference type="ARBA" id="ARBA00038411"/>
    </source>
</evidence>
<dbReference type="GO" id="GO:0060271">
    <property type="term" value="P:cilium assembly"/>
    <property type="evidence" value="ECO:0007669"/>
    <property type="project" value="TreeGrafter"/>
</dbReference>
<dbReference type="EMBL" id="BTRK01000001">
    <property type="protein sequence ID" value="GMR32268.1"/>
    <property type="molecule type" value="Genomic_DNA"/>
</dbReference>